<comment type="caution">
    <text evidence="1">The sequence shown here is derived from an EMBL/GenBank/DDBJ whole genome shotgun (WGS) entry which is preliminary data.</text>
</comment>
<dbReference type="AlphaFoldDB" id="A0A1E8B3X9"/>
<name>A0A1E8B3X9_BACMY</name>
<accession>A0A1E8B3X9</accession>
<gene>
    <name evidence="1" type="ORF">BWGOE8_42050</name>
</gene>
<reference evidence="1 2" key="1">
    <citation type="submission" date="2016-05" db="EMBL/GenBank/DDBJ databases">
        <title>Bacillus thuringiensis and Bacillus weihenstephanensis as novel biocontrol agents of wilt causing Verticillium species.</title>
        <authorList>
            <person name="Hollensteiner J."/>
            <person name="Wemheuer F."/>
            <person name="Harting R."/>
            <person name="Kolarzyk A."/>
            <person name="Diaz-Valerio S."/>
            <person name="Poehlein A."/>
            <person name="Brzuszkiewicz E."/>
            <person name="Nesemann K."/>
            <person name="Braus-Stromeyer S."/>
            <person name="Braus G."/>
            <person name="Daniel R."/>
            <person name="Liesegang H."/>
        </authorList>
    </citation>
    <scope>NUCLEOTIDE SEQUENCE [LARGE SCALE GENOMIC DNA]</scope>
    <source>
        <strain evidence="1 2">GOE8</strain>
    </source>
</reference>
<evidence type="ECO:0000313" key="1">
    <source>
        <dbReference type="EMBL" id="OFD74428.1"/>
    </source>
</evidence>
<proteinExistence type="predicted"/>
<dbReference type="Proteomes" id="UP000175706">
    <property type="component" value="Unassembled WGS sequence"/>
</dbReference>
<organism evidence="1 2">
    <name type="scientific">Bacillus mycoides</name>
    <dbReference type="NCBI Taxonomy" id="1405"/>
    <lineage>
        <taxon>Bacteria</taxon>
        <taxon>Bacillati</taxon>
        <taxon>Bacillota</taxon>
        <taxon>Bacilli</taxon>
        <taxon>Bacillales</taxon>
        <taxon>Bacillaceae</taxon>
        <taxon>Bacillus</taxon>
        <taxon>Bacillus cereus group</taxon>
    </lineage>
</organism>
<dbReference type="EMBL" id="LXLT01000061">
    <property type="protein sequence ID" value="OFD74428.1"/>
    <property type="molecule type" value="Genomic_DNA"/>
</dbReference>
<sequence>MRRSGQIPFRPHAKLKQKDQTSMDYFKLFLAVANNLKMKNGCM</sequence>
<evidence type="ECO:0000313" key="2">
    <source>
        <dbReference type="Proteomes" id="UP000175706"/>
    </source>
</evidence>
<protein>
    <submittedName>
        <fullName evidence="1">Uncharacterized protein</fullName>
    </submittedName>
</protein>